<keyword evidence="3 5" id="KW-1133">Transmembrane helix</keyword>
<name>A0AAQ4CU56_9CREN</name>
<organism evidence="6 7">
    <name type="scientific">Saccharolobus caldissimus</name>
    <dbReference type="NCBI Taxonomy" id="1702097"/>
    <lineage>
        <taxon>Archaea</taxon>
        <taxon>Thermoproteota</taxon>
        <taxon>Thermoprotei</taxon>
        <taxon>Sulfolobales</taxon>
        <taxon>Sulfolobaceae</taxon>
        <taxon>Saccharolobus</taxon>
    </lineage>
</organism>
<dbReference type="Proteomes" id="UP001319921">
    <property type="component" value="Chromosome"/>
</dbReference>
<evidence type="ECO:0000256" key="3">
    <source>
        <dbReference type="ARBA" id="ARBA00022989"/>
    </source>
</evidence>
<evidence type="ECO:0000256" key="5">
    <source>
        <dbReference type="SAM" id="Phobius"/>
    </source>
</evidence>
<reference evidence="6 7" key="1">
    <citation type="journal article" date="2022" name="Microbiol. Resour. Announc.">
        <title>Complete Genome Sequence of the Hyperthermophilic and Acidophilic Archaeon Saccharolobus caldissimus Strain HS-3T.</title>
        <authorList>
            <person name="Sakai H.D."/>
            <person name="Kurosawa N."/>
        </authorList>
    </citation>
    <scope>NUCLEOTIDE SEQUENCE [LARGE SCALE GENOMIC DNA]</scope>
    <source>
        <strain evidence="6 7">JCM32116</strain>
    </source>
</reference>
<evidence type="ECO:0000313" key="6">
    <source>
        <dbReference type="EMBL" id="BDB99337.1"/>
    </source>
</evidence>
<protein>
    <submittedName>
        <fullName evidence="6">Uncharacterized protein</fullName>
    </submittedName>
</protein>
<dbReference type="InterPro" id="IPR050367">
    <property type="entry name" value="APC_superfamily"/>
</dbReference>
<evidence type="ECO:0000256" key="1">
    <source>
        <dbReference type="ARBA" id="ARBA00004141"/>
    </source>
</evidence>
<dbReference type="AlphaFoldDB" id="A0AAQ4CU56"/>
<evidence type="ECO:0000256" key="4">
    <source>
        <dbReference type="ARBA" id="ARBA00023136"/>
    </source>
</evidence>
<dbReference type="KEGG" id="scas:SACC_23540"/>
<evidence type="ECO:0000256" key="2">
    <source>
        <dbReference type="ARBA" id="ARBA00022692"/>
    </source>
</evidence>
<evidence type="ECO:0000313" key="7">
    <source>
        <dbReference type="Proteomes" id="UP001319921"/>
    </source>
</evidence>
<dbReference type="Gene3D" id="1.20.1740.10">
    <property type="entry name" value="Amino acid/polyamine transporter I"/>
    <property type="match status" value="1"/>
</dbReference>
<sequence>MLNLANMSIGIALFQSISPYITRGAVLWLASLIGLFLALPQAIVYTFFNRKIGRTGGDYIWISRNLGGAIGTVFALAYLLESTAFYALISFFSASAINSVLLTIGFLNHQQSLINIAQNIIVNPYDNPTFNQRLIFYGISAAAFLTKRTTSLAPSR</sequence>
<dbReference type="EMBL" id="AP025226">
    <property type="protein sequence ID" value="BDB99337.1"/>
    <property type="molecule type" value="Genomic_DNA"/>
</dbReference>
<gene>
    <name evidence="6" type="ORF">SACC_23540</name>
</gene>
<feature type="transmembrane region" description="Helical" evidence="5">
    <location>
        <begin position="59"/>
        <end position="79"/>
    </location>
</feature>
<dbReference type="GO" id="GO:0016020">
    <property type="term" value="C:membrane"/>
    <property type="evidence" value="ECO:0007669"/>
    <property type="project" value="UniProtKB-SubCell"/>
</dbReference>
<accession>A0AAQ4CU56</accession>
<dbReference type="PANTHER" id="PTHR42770">
    <property type="entry name" value="AMINO ACID TRANSPORTER-RELATED"/>
    <property type="match status" value="1"/>
</dbReference>
<feature type="transmembrane region" description="Helical" evidence="5">
    <location>
        <begin position="25"/>
        <end position="47"/>
    </location>
</feature>
<keyword evidence="7" id="KW-1185">Reference proteome</keyword>
<comment type="subcellular location">
    <subcellularLocation>
        <location evidence="1">Membrane</location>
        <topology evidence="1">Multi-pass membrane protein</topology>
    </subcellularLocation>
</comment>
<dbReference type="PANTHER" id="PTHR42770:SF7">
    <property type="entry name" value="MEMBRANE PROTEIN"/>
    <property type="match status" value="1"/>
</dbReference>
<keyword evidence="2 5" id="KW-0812">Transmembrane</keyword>
<feature type="transmembrane region" description="Helical" evidence="5">
    <location>
        <begin position="85"/>
        <end position="107"/>
    </location>
</feature>
<proteinExistence type="predicted"/>
<keyword evidence="4 5" id="KW-0472">Membrane</keyword>